<dbReference type="Proteomes" id="UP000183832">
    <property type="component" value="Unassembled WGS sequence"/>
</dbReference>
<gene>
    <name evidence="2" type="ORF">CLUMA_CG005377</name>
</gene>
<dbReference type="AlphaFoldDB" id="A0A1J1HUK0"/>
<dbReference type="EMBL" id="CVRI01000021">
    <property type="protein sequence ID" value="CRK91743.1"/>
    <property type="molecule type" value="Genomic_DNA"/>
</dbReference>
<evidence type="ECO:0000313" key="2">
    <source>
        <dbReference type="EMBL" id="CRK91743.1"/>
    </source>
</evidence>
<feature type="region of interest" description="Disordered" evidence="1">
    <location>
        <begin position="1"/>
        <end position="21"/>
    </location>
</feature>
<proteinExistence type="predicted"/>
<protein>
    <submittedName>
        <fullName evidence="2">CLUMA_CG005377, isoform A</fullName>
    </submittedName>
</protein>
<evidence type="ECO:0000313" key="3">
    <source>
        <dbReference type="Proteomes" id="UP000183832"/>
    </source>
</evidence>
<organism evidence="2 3">
    <name type="scientific">Clunio marinus</name>
    <dbReference type="NCBI Taxonomy" id="568069"/>
    <lineage>
        <taxon>Eukaryota</taxon>
        <taxon>Metazoa</taxon>
        <taxon>Ecdysozoa</taxon>
        <taxon>Arthropoda</taxon>
        <taxon>Hexapoda</taxon>
        <taxon>Insecta</taxon>
        <taxon>Pterygota</taxon>
        <taxon>Neoptera</taxon>
        <taxon>Endopterygota</taxon>
        <taxon>Diptera</taxon>
        <taxon>Nematocera</taxon>
        <taxon>Chironomoidea</taxon>
        <taxon>Chironomidae</taxon>
        <taxon>Clunio</taxon>
    </lineage>
</organism>
<accession>A0A1J1HUK0</accession>
<evidence type="ECO:0000256" key="1">
    <source>
        <dbReference type="SAM" id="MobiDB-lite"/>
    </source>
</evidence>
<sequence>MKRRKEQENIHQTFRSTTDKVANKISASHRQMKSEPENILSTSREKFRGVFKLIYALVATSVDSCSVTF</sequence>
<keyword evidence="3" id="KW-1185">Reference proteome</keyword>
<reference evidence="2 3" key="1">
    <citation type="submission" date="2015-04" db="EMBL/GenBank/DDBJ databases">
        <authorList>
            <person name="Syromyatnikov M.Y."/>
            <person name="Popov V.N."/>
        </authorList>
    </citation>
    <scope>NUCLEOTIDE SEQUENCE [LARGE SCALE GENOMIC DNA]</scope>
</reference>
<name>A0A1J1HUK0_9DIPT</name>